<organism evidence="1">
    <name type="scientific">marine sediment metagenome</name>
    <dbReference type="NCBI Taxonomy" id="412755"/>
    <lineage>
        <taxon>unclassified sequences</taxon>
        <taxon>metagenomes</taxon>
        <taxon>ecological metagenomes</taxon>
    </lineage>
</organism>
<sequence length="243" mass="27927">MVEKLSPRQRVRMAINHQEPDRPPIQFYATPEVGRLLTNYFNGQDLKEVFELDFRYVGPKPLKKSRKPMPGSGIDVYDMWGAGYRNSPYHLDAIDMGGTYPEPVYLPFAEFKTIDEVTRYPWPSPDDFDYSVIPEQIKGNKSFAIVLGNAGIPDIINGVGVRGRGMEQLLMDIVLHDKVGITIIDRQLNFWYEYLRRGLEAGQGKIDIVHLGEDLGTQKGLMVSPEMFDVFFRPRYQRFFDLA</sequence>
<evidence type="ECO:0000313" key="1">
    <source>
        <dbReference type="EMBL" id="GAF83395.1"/>
    </source>
</evidence>
<proteinExistence type="predicted"/>
<accession>X0U4I4</accession>
<reference evidence="1" key="1">
    <citation type="journal article" date="2014" name="Front. Microbiol.">
        <title>High frequency of phylogenetically diverse reductive dehalogenase-homologous genes in deep subseafloor sedimentary metagenomes.</title>
        <authorList>
            <person name="Kawai M."/>
            <person name="Futagami T."/>
            <person name="Toyoda A."/>
            <person name="Takaki Y."/>
            <person name="Nishi S."/>
            <person name="Hori S."/>
            <person name="Arai W."/>
            <person name="Tsubouchi T."/>
            <person name="Morono Y."/>
            <person name="Uchiyama I."/>
            <person name="Ito T."/>
            <person name="Fujiyama A."/>
            <person name="Inagaki F."/>
            <person name="Takami H."/>
        </authorList>
    </citation>
    <scope>NUCLEOTIDE SEQUENCE</scope>
    <source>
        <strain evidence="1">Expedition CK06-06</strain>
    </source>
</reference>
<dbReference type="InterPro" id="IPR038071">
    <property type="entry name" value="UROD/MetE-like_sf"/>
</dbReference>
<dbReference type="EMBL" id="BARS01002252">
    <property type="protein sequence ID" value="GAF83395.1"/>
    <property type="molecule type" value="Genomic_DNA"/>
</dbReference>
<dbReference type="SUPFAM" id="SSF51726">
    <property type="entry name" value="UROD/MetE-like"/>
    <property type="match status" value="1"/>
</dbReference>
<name>X0U4I4_9ZZZZ</name>
<gene>
    <name evidence="1" type="ORF">S01H1_04244</name>
</gene>
<feature type="non-terminal residue" evidence="1">
    <location>
        <position position="243"/>
    </location>
</feature>
<comment type="caution">
    <text evidence="1">The sequence shown here is derived from an EMBL/GenBank/DDBJ whole genome shotgun (WGS) entry which is preliminary data.</text>
</comment>
<dbReference type="Gene3D" id="3.20.20.210">
    <property type="match status" value="1"/>
</dbReference>
<evidence type="ECO:0008006" key="2">
    <source>
        <dbReference type="Google" id="ProtNLM"/>
    </source>
</evidence>
<dbReference type="AlphaFoldDB" id="X0U4I4"/>
<protein>
    <recommendedName>
        <fullName evidence="2">Uroporphyrinogen decarboxylase (URO-D) domain-containing protein</fullName>
    </recommendedName>
</protein>